<reference evidence="1 2" key="1">
    <citation type="journal article" date="2022" name="New Phytol.">
        <title>Ecological generalism drives hyperdiversity of secondary metabolite gene clusters in xylarialean endophytes.</title>
        <authorList>
            <person name="Franco M.E.E."/>
            <person name="Wisecaver J.H."/>
            <person name="Arnold A.E."/>
            <person name="Ju Y.M."/>
            <person name="Slot J.C."/>
            <person name="Ahrendt S."/>
            <person name="Moore L.P."/>
            <person name="Eastman K.E."/>
            <person name="Scott K."/>
            <person name="Konkel Z."/>
            <person name="Mondo S.J."/>
            <person name="Kuo A."/>
            <person name="Hayes R.D."/>
            <person name="Haridas S."/>
            <person name="Andreopoulos B."/>
            <person name="Riley R."/>
            <person name="LaButti K."/>
            <person name="Pangilinan J."/>
            <person name="Lipzen A."/>
            <person name="Amirebrahimi M."/>
            <person name="Yan J."/>
            <person name="Adam C."/>
            <person name="Keymanesh K."/>
            <person name="Ng V."/>
            <person name="Louie K."/>
            <person name="Northen T."/>
            <person name="Drula E."/>
            <person name="Henrissat B."/>
            <person name="Hsieh H.M."/>
            <person name="Youens-Clark K."/>
            <person name="Lutzoni F."/>
            <person name="Miadlikowska J."/>
            <person name="Eastwood D.C."/>
            <person name="Hamelin R.C."/>
            <person name="Grigoriev I.V."/>
            <person name="U'Ren J.M."/>
        </authorList>
    </citation>
    <scope>NUCLEOTIDE SEQUENCE [LARGE SCALE GENOMIC DNA]</scope>
    <source>
        <strain evidence="1 2">ER1909</strain>
    </source>
</reference>
<dbReference type="Proteomes" id="UP001497680">
    <property type="component" value="Unassembled WGS sequence"/>
</dbReference>
<name>A0ACC0D779_9PEZI</name>
<evidence type="ECO:0000313" key="1">
    <source>
        <dbReference type="EMBL" id="KAI6088618.1"/>
    </source>
</evidence>
<gene>
    <name evidence="1" type="ORF">F4821DRAFT_277093</name>
</gene>
<protein>
    <submittedName>
        <fullName evidence="1">Uncharacterized protein</fullName>
    </submittedName>
</protein>
<sequence length="481" mass="55873">MSYLSPYALGNYQRALEYDFITEVSPLVWKVLDRKNRQEWLAHEMTFDLWGKDKNHTPTGFRRLMADTERIYKPIFTILSHDCLVRFKDWVTVKGPQVGGIFEYRTYAVWDYCDAGNLGNLLVRPPIHAQTKYPRYPEDDSAEVKLDSNGNPVAPPKPHFLPESFCWHVLLSVMKALAWLHNGSWEMAIGERGEFMMLPELDWQPILHRNITPENIFLQHPEATEWYGPCKLGNYGNLYISGHHNDPTKEGFSKPLVPHKMKSFTAMDDLATRDRDQGYIYPEQPDQPYTLISELRALGEIIQLMMVGLGFDITRMRSHTVFENLDHTGYSVELKNMVALLMTFNPDEKTQDGKYMDKDRDCFTSILCILAHHSFRDWKTSDDPEAKKATFREDAMTKSRSDGRVLQIAEGMRNDIMRKVREKDDRFEWKNPQVKPRPTGHLPIANTSTEPFRLPSDIVAETEDGKEMTLEEIQDYLENEL</sequence>
<dbReference type="EMBL" id="MU394300">
    <property type="protein sequence ID" value="KAI6088618.1"/>
    <property type="molecule type" value="Genomic_DNA"/>
</dbReference>
<keyword evidence="2" id="KW-1185">Reference proteome</keyword>
<evidence type="ECO:0000313" key="2">
    <source>
        <dbReference type="Proteomes" id="UP001497680"/>
    </source>
</evidence>
<comment type="caution">
    <text evidence="1">The sequence shown here is derived from an EMBL/GenBank/DDBJ whole genome shotgun (WGS) entry which is preliminary data.</text>
</comment>
<accession>A0ACC0D779</accession>
<proteinExistence type="predicted"/>
<organism evidence="1 2">
    <name type="scientific">Hypoxylon rubiginosum</name>
    <dbReference type="NCBI Taxonomy" id="110542"/>
    <lineage>
        <taxon>Eukaryota</taxon>
        <taxon>Fungi</taxon>
        <taxon>Dikarya</taxon>
        <taxon>Ascomycota</taxon>
        <taxon>Pezizomycotina</taxon>
        <taxon>Sordariomycetes</taxon>
        <taxon>Xylariomycetidae</taxon>
        <taxon>Xylariales</taxon>
        <taxon>Hypoxylaceae</taxon>
        <taxon>Hypoxylon</taxon>
    </lineage>
</organism>